<comment type="caution">
    <text evidence="2">The sequence shown here is derived from an EMBL/GenBank/DDBJ whole genome shotgun (WGS) entry which is preliminary data.</text>
</comment>
<dbReference type="Proteomes" id="UP001597114">
    <property type="component" value="Unassembled WGS sequence"/>
</dbReference>
<reference evidence="3" key="1">
    <citation type="journal article" date="2019" name="Int. J. Syst. Evol. Microbiol.">
        <title>The Global Catalogue of Microorganisms (GCM) 10K type strain sequencing project: providing services to taxonomists for standard genome sequencing and annotation.</title>
        <authorList>
            <consortium name="The Broad Institute Genomics Platform"/>
            <consortium name="The Broad Institute Genome Sequencing Center for Infectious Disease"/>
            <person name="Wu L."/>
            <person name="Ma J."/>
        </authorList>
    </citation>
    <scope>NUCLEOTIDE SEQUENCE [LARGE SCALE GENOMIC DNA]</scope>
    <source>
        <strain evidence="3">CCM 7043</strain>
    </source>
</reference>
<dbReference type="PANTHER" id="PTHR43162">
    <property type="match status" value="1"/>
</dbReference>
<organism evidence="2 3">
    <name type="scientific">Pseudonocardia yunnanensis</name>
    <dbReference type="NCBI Taxonomy" id="58107"/>
    <lineage>
        <taxon>Bacteria</taxon>
        <taxon>Bacillati</taxon>
        <taxon>Actinomycetota</taxon>
        <taxon>Actinomycetes</taxon>
        <taxon>Pseudonocardiales</taxon>
        <taxon>Pseudonocardiaceae</taxon>
        <taxon>Pseudonocardia</taxon>
    </lineage>
</organism>
<dbReference type="EMBL" id="JBHUCO010000077">
    <property type="protein sequence ID" value="MFD1524145.1"/>
    <property type="molecule type" value="Genomic_DNA"/>
</dbReference>
<evidence type="ECO:0000313" key="2">
    <source>
        <dbReference type="EMBL" id="MFD1524145.1"/>
    </source>
</evidence>
<sequence length="278" mass="30642">MSKILVTGATGNVGKHVVSSLAAAGHEVRALMRTPASAPQLDGVEVVEGDLSSPHTLEPALHDVESVYLMWPGIPVEPQAVQMIARRSRHVVYLSTDVADLRDGEQPTSVHQENEWLIRTNAVSWTFLRAIDFATNALAWADQVKQGIVRWPYGQAARSLIHERDIADVAVHVLTSAGHDGAKYVITGPESITHAQQVTIIGEAIGRHVRWEDLPPDTARKRLTAAWGNPEFVEARLTAWAGFVHTPERVTDTVEQLLGRPARTFRSWVDDHADDFRA</sequence>
<proteinExistence type="predicted"/>
<accession>A0ABW4FAR4</accession>
<dbReference type="SUPFAM" id="SSF51735">
    <property type="entry name" value="NAD(P)-binding Rossmann-fold domains"/>
    <property type="match status" value="1"/>
</dbReference>
<gene>
    <name evidence="2" type="ORF">ACFSJD_42125</name>
</gene>
<dbReference type="Pfam" id="PF05368">
    <property type="entry name" value="NmrA"/>
    <property type="match status" value="1"/>
</dbReference>
<dbReference type="InterPro" id="IPR008030">
    <property type="entry name" value="NmrA-like"/>
</dbReference>
<name>A0ABW4FAR4_9PSEU</name>
<dbReference type="Gene3D" id="3.40.50.720">
    <property type="entry name" value="NAD(P)-binding Rossmann-like Domain"/>
    <property type="match status" value="1"/>
</dbReference>
<keyword evidence="3" id="KW-1185">Reference proteome</keyword>
<dbReference type="PANTHER" id="PTHR43162:SF1">
    <property type="entry name" value="PRESTALK A DIFFERENTIATION PROTEIN A"/>
    <property type="match status" value="1"/>
</dbReference>
<protein>
    <submittedName>
        <fullName evidence="2">NAD(P)H-binding protein</fullName>
    </submittedName>
</protein>
<dbReference type="InterPro" id="IPR036291">
    <property type="entry name" value="NAD(P)-bd_dom_sf"/>
</dbReference>
<dbReference type="RefSeq" id="WP_344728304.1">
    <property type="nucleotide sequence ID" value="NZ_BAAAUS010000051.1"/>
</dbReference>
<evidence type="ECO:0000259" key="1">
    <source>
        <dbReference type="Pfam" id="PF05368"/>
    </source>
</evidence>
<dbReference type="Gene3D" id="3.90.25.10">
    <property type="entry name" value="UDP-galactose 4-epimerase, domain 1"/>
    <property type="match status" value="1"/>
</dbReference>
<evidence type="ECO:0000313" key="3">
    <source>
        <dbReference type="Proteomes" id="UP001597114"/>
    </source>
</evidence>
<dbReference type="InterPro" id="IPR051604">
    <property type="entry name" value="Ergot_Alk_Oxidoreductase"/>
</dbReference>
<feature type="domain" description="NmrA-like" evidence="1">
    <location>
        <begin position="2"/>
        <end position="235"/>
    </location>
</feature>